<dbReference type="VEuPathDB" id="FungiDB:AB675_3419"/>
<name>A0A0N1NZ01_9EURO</name>
<dbReference type="InterPro" id="IPR020846">
    <property type="entry name" value="MFS_dom"/>
</dbReference>
<dbReference type="InterPro" id="IPR011701">
    <property type="entry name" value="MFS"/>
</dbReference>
<feature type="transmembrane region" description="Helical" evidence="6">
    <location>
        <begin position="371"/>
        <end position="389"/>
    </location>
</feature>
<evidence type="ECO:0000256" key="4">
    <source>
        <dbReference type="ARBA" id="ARBA00023136"/>
    </source>
</evidence>
<evidence type="ECO:0000313" key="8">
    <source>
        <dbReference type="EMBL" id="KPI39736.1"/>
    </source>
</evidence>
<evidence type="ECO:0000256" key="2">
    <source>
        <dbReference type="ARBA" id="ARBA00022692"/>
    </source>
</evidence>
<feature type="compositionally biased region" description="Basic and acidic residues" evidence="5">
    <location>
        <begin position="577"/>
        <end position="589"/>
    </location>
</feature>
<evidence type="ECO:0000259" key="7">
    <source>
        <dbReference type="PROSITE" id="PS50850"/>
    </source>
</evidence>
<protein>
    <submittedName>
        <fullName evidence="8">Putative transporter</fullName>
    </submittedName>
</protein>
<gene>
    <name evidence="8" type="ORF">AB675_3419</name>
</gene>
<evidence type="ECO:0000256" key="3">
    <source>
        <dbReference type="ARBA" id="ARBA00022989"/>
    </source>
</evidence>
<dbReference type="EMBL" id="LFJN01000014">
    <property type="protein sequence ID" value="KPI39736.1"/>
    <property type="molecule type" value="Genomic_DNA"/>
</dbReference>
<feature type="compositionally biased region" description="Basic and acidic residues" evidence="5">
    <location>
        <begin position="1"/>
        <end position="16"/>
    </location>
</feature>
<feature type="transmembrane region" description="Helical" evidence="6">
    <location>
        <begin position="233"/>
        <end position="253"/>
    </location>
</feature>
<dbReference type="AlphaFoldDB" id="A0A0N1NZ01"/>
<feature type="compositionally biased region" description="Polar residues" evidence="5">
    <location>
        <begin position="19"/>
        <end position="37"/>
    </location>
</feature>
<keyword evidence="3 6" id="KW-1133">Transmembrane helix</keyword>
<accession>A0A0N1NZ01</accession>
<dbReference type="PANTHER" id="PTHR23501:SF158">
    <property type="entry name" value="TRANSPORTER, PUTATIVE (AFU_ORTHOLOGUE AFUA_5G14490)-RELATED"/>
    <property type="match status" value="1"/>
</dbReference>
<organism evidence="8 9">
    <name type="scientific">Cyphellophora attinorum</name>
    <dbReference type="NCBI Taxonomy" id="1664694"/>
    <lineage>
        <taxon>Eukaryota</taxon>
        <taxon>Fungi</taxon>
        <taxon>Dikarya</taxon>
        <taxon>Ascomycota</taxon>
        <taxon>Pezizomycotina</taxon>
        <taxon>Eurotiomycetes</taxon>
        <taxon>Chaetothyriomycetidae</taxon>
        <taxon>Chaetothyriales</taxon>
        <taxon>Cyphellophoraceae</taxon>
        <taxon>Cyphellophora</taxon>
    </lineage>
</organism>
<reference evidence="8 9" key="1">
    <citation type="submission" date="2015-06" db="EMBL/GenBank/DDBJ databases">
        <title>Draft genome of the ant-associated black yeast Phialophora attae CBS 131958.</title>
        <authorList>
            <person name="Moreno L.F."/>
            <person name="Stielow B.J."/>
            <person name="de Hoog S."/>
            <person name="Vicente V.A."/>
            <person name="Weiss V.A."/>
            <person name="de Vries M."/>
            <person name="Cruz L.M."/>
            <person name="Souza E.M."/>
        </authorList>
    </citation>
    <scope>NUCLEOTIDE SEQUENCE [LARGE SCALE GENOMIC DNA]</scope>
    <source>
        <strain evidence="8 9">CBS 131958</strain>
    </source>
</reference>
<dbReference type="GeneID" id="28735348"/>
<feature type="transmembrane region" description="Helical" evidence="6">
    <location>
        <begin position="337"/>
        <end position="359"/>
    </location>
</feature>
<proteinExistence type="predicted"/>
<dbReference type="OrthoDB" id="10021397at2759"/>
<dbReference type="SUPFAM" id="SSF103473">
    <property type="entry name" value="MFS general substrate transporter"/>
    <property type="match status" value="1"/>
</dbReference>
<evidence type="ECO:0000256" key="6">
    <source>
        <dbReference type="SAM" id="Phobius"/>
    </source>
</evidence>
<feature type="transmembrane region" description="Helical" evidence="6">
    <location>
        <begin position="82"/>
        <end position="104"/>
    </location>
</feature>
<feature type="transmembrane region" description="Helical" evidence="6">
    <location>
        <begin position="305"/>
        <end position="325"/>
    </location>
</feature>
<feature type="transmembrane region" description="Helical" evidence="6">
    <location>
        <begin position="200"/>
        <end position="221"/>
    </location>
</feature>
<keyword evidence="9" id="KW-1185">Reference proteome</keyword>
<comment type="subcellular location">
    <subcellularLocation>
        <location evidence="1">Membrane</location>
        <topology evidence="1">Multi-pass membrane protein</topology>
    </subcellularLocation>
</comment>
<feature type="transmembrane region" description="Helical" evidence="6">
    <location>
        <begin position="265"/>
        <end position="284"/>
    </location>
</feature>
<evidence type="ECO:0000256" key="1">
    <source>
        <dbReference type="ARBA" id="ARBA00004141"/>
    </source>
</evidence>
<evidence type="ECO:0000313" key="9">
    <source>
        <dbReference type="Proteomes" id="UP000038010"/>
    </source>
</evidence>
<feature type="transmembrane region" description="Helical" evidence="6">
    <location>
        <begin position="395"/>
        <end position="413"/>
    </location>
</feature>
<dbReference type="Pfam" id="PF07690">
    <property type="entry name" value="MFS_1"/>
    <property type="match status" value="2"/>
</dbReference>
<dbReference type="InterPro" id="IPR036259">
    <property type="entry name" value="MFS_trans_sf"/>
</dbReference>
<dbReference type="Proteomes" id="UP000038010">
    <property type="component" value="Unassembled WGS sequence"/>
</dbReference>
<dbReference type="Gene3D" id="1.20.1250.20">
    <property type="entry name" value="MFS general substrate transporter like domains"/>
    <property type="match status" value="1"/>
</dbReference>
<dbReference type="PANTHER" id="PTHR23501">
    <property type="entry name" value="MAJOR FACILITATOR SUPERFAMILY"/>
    <property type="match status" value="1"/>
</dbReference>
<dbReference type="PROSITE" id="PS50850">
    <property type="entry name" value="MFS"/>
    <property type="match status" value="1"/>
</dbReference>
<dbReference type="GO" id="GO:0022857">
    <property type="term" value="F:transmembrane transporter activity"/>
    <property type="evidence" value="ECO:0007669"/>
    <property type="project" value="InterPro"/>
</dbReference>
<sequence length="589" mass="62587">MADIKTQTDTEVHMVDHVGTSSASPSPLEQGSQQFEPTTALDHKDPAFLPTITQSKDAATTPDAADVDTESASRQPNAPASVLFVAALNATVITTAIPTIVASLNSPSGYSWIGGAYLIANAAAAPIWAKLSDIWGRKPILLAAVAIFAMASVVCATAQSMKALIVGRAFQGSASGGLIMLTNVVVSDIFSMRERALWCWWINLPVCGVAGTLLLFFLDVHNPRTPLRKGVKAIDWAGSLSILAVVIMLLLGLDFGGATFPWDSPKVICLIVFGVVCILIFVFAEKKVARYPLMPMGIFKESSNVASLLVTAWHGMSFIAGEYYFPLYLQSAKAASPLRSGVLLVPLIVMTAGCGVLTGIIMHRTGKYRELGWIGTVLLTAGFGAFISLRPDTSIAAMVGFQLIAGAGSGLLFEPPLVALQAHIEQDNVATATSTFAFIRSLALAVSIILGGVVFQNSMDNRSDTLRASGLPADLVEALSGKNAAANVMLTHTITDPTQRDVVKDAFAWSLRNMWIMYTVIAFLGVISSGFVKQKELSKEHTETVTGLKEKSVDALLHPLQAVRSHVSGAGGTAAEEQERRTVAEEVAR</sequence>
<keyword evidence="2 6" id="KW-0812">Transmembrane</keyword>
<comment type="caution">
    <text evidence="8">The sequence shown here is derived from an EMBL/GenBank/DDBJ whole genome shotgun (WGS) entry which is preliminary data.</text>
</comment>
<feature type="transmembrane region" description="Helical" evidence="6">
    <location>
        <begin position="140"/>
        <end position="161"/>
    </location>
</feature>
<dbReference type="Gene3D" id="1.20.1720.10">
    <property type="entry name" value="Multidrug resistance protein D"/>
    <property type="match status" value="1"/>
</dbReference>
<feature type="transmembrane region" description="Helical" evidence="6">
    <location>
        <begin position="434"/>
        <end position="455"/>
    </location>
</feature>
<feature type="domain" description="Major facilitator superfamily (MFS) profile" evidence="7">
    <location>
        <begin position="75"/>
        <end position="537"/>
    </location>
</feature>
<feature type="region of interest" description="Disordered" evidence="5">
    <location>
        <begin position="1"/>
        <end position="74"/>
    </location>
</feature>
<keyword evidence="4 6" id="KW-0472">Membrane</keyword>
<dbReference type="GO" id="GO:0005886">
    <property type="term" value="C:plasma membrane"/>
    <property type="evidence" value="ECO:0007669"/>
    <property type="project" value="TreeGrafter"/>
</dbReference>
<feature type="region of interest" description="Disordered" evidence="5">
    <location>
        <begin position="567"/>
        <end position="589"/>
    </location>
</feature>
<dbReference type="RefSeq" id="XP_017999699.1">
    <property type="nucleotide sequence ID" value="XM_018143468.1"/>
</dbReference>
<evidence type="ECO:0000256" key="5">
    <source>
        <dbReference type="SAM" id="MobiDB-lite"/>
    </source>
</evidence>
<feature type="transmembrane region" description="Helical" evidence="6">
    <location>
        <begin position="515"/>
        <end position="532"/>
    </location>
</feature>